<gene>
    <name evidence="1" type="ORF">NCTC10913_03789</name>
</gene>
<comment type="caution">
    <text evidence="1">The sequence shown here is derived from an EMBL/GenBank/DDBJ whole genome shotgun (WGS) entry which is preliminary data.</text>
</comment>
<proteinExistence type="predicted"/>
<dbReference type="RefSeq" id="WP_125149556.1">
    <property type="nucleotide sequence ID" value="NZ_UYIN01000020.1"/>
</dbReference>
<accession>A0ABY6SY60</accession>
<dbReference type="Gene3D" id="2.40.30.200">
    <property type="match status" value="1"/>
</dbReference>
<dbReference type="EMBL" id="UYIN01000020">
    <property type="protein sequence ID" value="VDG73454.1"/>
    <property type="molecule type" value="Genomic_DNA"/>
</dbReference>
<sequence>MDKTLIWKGKTAEQMGLKIISLPPIQASTERIDEQEVEGRDGTLTYFNGYISDEKEVEADYIGNKPLDIIDWLQGKGEVIFGNIPDRYYKARINNIVPLDQVIKNQLYNFPIKFKCQPFSYLFSGKNTISITNSGTIINNPGTYKSLPIITAYGIGQGSLIINGATYTLTNIEGSITIDSEIQEVLNGKGDNLECNSFIELAIGENIITFSGGITKVEIVPRWRCI</sequence>
<reference evidence="1 2" key="1">
    <citation type="submission" date="2018-11" db="EMBL/GenBank/DDBJ databases">
        <authorList>
            <consortium name="Pathogen Informatics"/>
        </authorList>
    </citation>
    <scope>NUCLEOTIDE SEQUENCE [LARGE SCALE GENOMIC DNA]</scope>
    <source>
        <strain evidence="1 2">NCTC10913</strain>
    </source>
</reference>
<organism evidence="1 2">
    <name type="scientific">Clostridium carnis</name>
    <dbReference type="NCBI Taxonomy" id="1530"/>
    <lineage>
        <taxon>Bacteria</taxon>
        <taxon>Bacillati</taxon>
        <taxon>Bacillota</taxon>
        <taxon>Clostridia</taxon>
        <taxon>Eubacteriales</taxon>
        <taxon>Clostridiaceae</taxon>
        <taxon>Clostridium</taxon>
    </lineage>
</organism>
<evidence type="ECO:0000313" key="1">
    <source>
        <dbReference type="EMBL" id="VDG73454.1"/>
    </source>
</evidence>
<dbReference type="Proteomes" id="UP000277570">
    <property type="component" value="Unassembled WGS sequence"/>
</dbReference>
<evidence type="ECO:0000313" key="2">
    <source>
        <dbReference type="Proteomes" id="UP000277570"/>
    </source>
</evidence>
<protein>
    <submittedName>
        <fullName evidence="1">Phage putative tail component</fullName>
    </submittedName>
</protein>
<name>A0ABY6SY60_9CLOT</name>
<keyword evidence="2" id="KW-1185">Reference proteome</keyword>